<comment type="caution">
    <text evidence="1">The sequence shown here is derived from an EMBL/GenBank/DDBJ whole genome shotgun (WGS) entry which is preliminary data.</text>
</comment>
<evidence type="ECO:0000313" key="1">
    <source>
        <dbReference type="EMBL" id="EKO50251.1"/>
    </source>
</evidence>
<dbReference type="EMBL" id="AKWH02000068">
    <property type="protein sequence ID" value="EKO50251.1"/>
    <property type="molecule type" value="Genomic_DNA"/>
</dbReference>
<gene>
    <name evidence="1" type="ORF">LEP1GSC131_2806</name>
</gene>
<protein>
    <submittedName>
        <fullName evidence="1">Uncharacterized protein</fullName>
    </submittedName>
</protein>
<proteinExistence type="predicted"/>
<dbReference type="Proteomes" id="UP000006339">
    <property type="component" value="Unassembled WGS sequence"/>
</dbReference>
<dbReference type="RefSeq" id="WP_004768065.1">
    <property type="nucleotide sequence ID" value="NZ_AKWH02000068.1"/>
</dbReference>
<keyword evidence="2" id="KW-1185">Reference proteome</keyword>
<accession>A0A828XYF6</accession>
<evidence type="ECO:0000313" key="2">
    <source>
        <dbReference type="Proteomes" id="UP000006339"/>
    </source>
</evidence>
<sequence length="334" mass="38673">MENDSDSNNLNPSADLEILNYYDIERPIAALAISEKKLAILDIESNFSIFDIQSGKPTLESKIENNKEFIDKHLTRISFSNKNELFVASEKGSLLYTFSNSEWKINFSDKSRLIGGIYNDGMLFLVTKIDTGNYNIVHNIVAKNIESGSEVELVPNAFRIMNIFELQSVCYDQYLILISSHNKEIYVFDISDRSNIQTIIKRKEKENRFYTIRESPIVYFEKDENKIISFSNAFETGPLKHFGLRGKPYQDASENIWMSVNKYINSKKQRIEGIGLLNWEKDHYESRFLSLPEVKDHPQGSDSIIHHLKQVWTFKENLFCLYGSGRLVEMKLTS</sequence>
<reference evidence="1" key="1">
    <citation type="submission" date="2012-10" db="EMBL/GenBank/DDBJ databases">
        <authorList>
            <person name="Harkins D.M."/>
            <person name="Durkin A.S."/>
            <person name="Brinkac L.M."/>
            <person name="Selengut J.D."/>
            <person name="Sanka R."/>
            <person name="DePew J."/>
            <person name="Purushe J."/>
            <person name="Picardeau M."/>
            <person name="Werts C."/>
            <person name="Goarant C."/>
            <person name="Vinetz J.M."/>
            <person name="Sutton G.G."/>
            <person name="Nelson W.C."/>
            <person name="Fouts D.E."/>
        </authorList>
    </citation>
    <scope>NUCLEOTIDE SEQUENCE [LARGE SCALE GENOMIC DNA]</scope>
    <source>
        <strain evidence="1">200802841</strain>
    </source>
</reference>
<dbReference type="SUPFAM" id="SSF50978">
    <property type="entry name" value="WD40 repeat-like"/>
    <property type="match status" value="1"/>
</dbReference>
<dbReference type="AlphaFoldDB" id="A0A828XYF6"/>
<organism evidence="1 2">
    <name type="scientific">Leptospira kirschneri str. 200802841</name>
    <dbReference type="NCBI Taxonomy" id="1193047"/>
    <lineage>
        <taxon>Bacteria</taxon>
        <taxon>Pseudomonadati</taxon>
        <taxon>Spirochaetota</taxon>
        <taxon>Spirochaetia</taxon>
        <taxon>Leptospirales</taxon>
        <taxon>Leptospiraceae</taxon>
        <taxon>Leptospira</taxon>
    </lineage>
</organism>
<dbReference type="InterPro" id="IPR036322">
    <property type="entry name" value="WD40_repeat_dom_sf"/>
</dbReference>
<name>A0A828XYF6_9LEPT</name>